<dbReference type="Proteomes" id="UP001171751">
    <property type="component" value="Unassembled WGS sequence"/>
</dbReference>
<evidence type="ECO:0000313" key="2">
    <source>
        <dbReference type="EMBL" id="MDO5457993.1"/>
    </source>
</evidence>
<proteinExistence type="predicted"/>
<dbReference type="GO" id="GO:0006401">
    <property type="term" value="P:RNA catabolic process"/>
    <property type="evidence" value="ECO:0007669"/>
    <property type="project" value="InterPro"/>
</dbReference>
<evidence type="ECO:0000256" key="1">
    <source>
        <dbReference type="ARBA" id="ARBA00050056"/>
    </source>
</evidence>
<dbReference type="GO" id="GO:0004519">
    <property type="term" value="F:endonuclease activity"/>
    <property type="evidence" value="ECO:0007669"/>
    <property type="project" value="InterPro"/>
</dbReference>
<accession>A0AA43UDL8</accession>
<dbReference type="Gene3D" id="3.30.2310.20">
    <property type="entry name" value="RelE-like"/>
    <property type="match status" value="1"/>
</dbReference>
<evidence type="ECO:0000313" key="3">
    <source>
        <dbReference type="Proteomes" id="UP001171751"/>
    </source>
</evidence>
<comment type="caution">
    <text evidence="2">The sequence shown here is derived from an EMBL/GenBank/DDBJ whole genome shotgun (WGS) entry which is preliminary data.</text>
</comment>
<gene>
    <name evidence="2" type="ORF">Q4F26_06555</name>
</gene>
<reference evidence="2" key="1">
    <citation type="submission" date="2023-07" db="EMBL/GenBank/DDBJ databases">
        <title>Between Cages and Wild: Unraveling the Impact of Captivity on Animal Microbiomes and Antimicrobial Resistance.</title>
        <authorList>
            <person name="Schmartz G.P."/>
            <person name="Rehner J."/>
            <person name="Schuff M.J."/>
            <person name="Becker S.L."/>
            <person name="Kravczyk M."/>
            <person name="Gurevich A."/>
            <person name="Francke R."/>
            <person name="Mueller R."/>
            <person name="Keller V."/>
            <person name="Keller A."/>
        </authorList>
    </citation>
    <scope>NUCLEOTIDE SEQUENCE</scope>
    <source>
        <strain evidence="2">S39M_St_73</strain>
    </source>
</reference>
<dbReference type="AlphaFoldDB" id="A0AA43UDL8"/>
<dbReference type="InterPro" id="IPR009614">
    <property type="entry name" value="YoeB_toxin"/>
</dbReference>
<sequence length="93" mass="10531">MKKKLPLDWVRKIKKHIDRLKAAETFGEFLDLGLGHPEPLRGNNAGKYSVRITGNVRLILKPDDNGKAVVICEEIEVEGVVDYHGSKESWYIS</sequence>
<organism evidence="2 3">
    <name type="scientific">Atopococcus tabaci</name>
    <dbReference type="NCBI Taxonomy" id="269774"/>
    <lineage>
        <taxon>Bacteria</taxon>
        <taxon>Bacillati</taxon>
        <taxon>Bacillota</taxon>
        <taxon>Bacilli</taxon>
        <taxon>Lactobacillales</taxon>
        <taxon>Carnobacteriaceae</taxon>
        <taxon>Atopococcus</taxon>
    </lineage>
</organism>
<dbReference type="SUPFAM" id="SSF143011">
    <property type="entry name" value="RelE-like"/>
    <property type="match status" value="1"/>
</dbReference>
<protein>
    <recommendedName>
        <fullName evidence="1">Endoribonuclease YoeB</fullName>
    </recommendedName>
</protein>
<keyword evidence="3" id="KW-1185">Reference proteome</keyword>
<dbReference type="InterPro" id="IPR035093">
    <property type="entry name" value="RelE/ParE_toxin_dom_sf"/>
</dbReference>
<dbReference type="Pfam" id="PF06769">
    <property type="entry name" value="YoeB_toxin"/>
    <property type="match status" value="1"/>
</dbReference>
<name>A0AA43UDL8_9LACT</name>
<dbReference type="EMBL" id="JAUNQW010000055">
    <property type="protein sequence ID" value="MDO5457993.1"/>
    <property type="molecule type" value="Genomic_DNA"/>
</dbReference>